<dbReference type="GO" id="GO:0005886">
    <property type="term" value="C:plasma membrane"/>
    <property type="evidence" value="ECO:0007669"/>
    <property type="project" value="UniProtKB-SubCell"/>
</dbReference>
<evidence type="ECO:0000256" key="5">
    <source>
        <dbReference type="ARBA" id="ARBA00022448"/>
    </source>
</evidence>
<evidence type="ECO:0000256" key="2">
    <source>
        <dbReference type="ARBA" id="ARBA00004417"/>
    </source>
</evidence>
<keyword evidence="9 16" id="KW-0406">Ion transport</keyword>
<dbReference type="SUPFAM" id="SSF52943">
    <property type="entry name" value="ATP synthase (F1-ATPase), gamma subunit"/>
    <property type="match status" value="1"/>
</dbReference>
<dbReference type="GO" id="GO:0045259">
    <property type="term" value="C:proton-transporting ATP synthase complex"/>
    <property type="evidence" value="ECO:0007669"/>
    <property type="project" value="UniProtKB-KW"/>
</dbReference>
<dbReference type="InterPro" id="IPR000131">
    <property type="entry name" value="ATP_synth_F1_gsu"/>
</dbReference>
<evidence type="ECO:0000256" key="10">
    <source>
        <dbReference type="ARBA" id="ARBA00023136"/>
    </source>
</evidence>
<proteinExistence type="inferred from homology"/>
<dbReference type="NCBIfam" id="TIGR01146">
    <property type="entry name" value="ATPsyn_F1gamma"/>
    <property type="match status" value="1"/>
</dbReference>
<comment type="subcellular location">
    <subcellularLocation>
        <location evidence="2">Cell inner membrane</location>
        <topology evidence="2">Peripheral membrane protein</topology>
    </subcellularLocation>
    <subcellularLocation>
        <location evidence="16">Cell membrane</location>
        <topology evidence="16">Peripheral membrane protein</topology>
    </subcellularLocation>
</comment>
<evidence type="ECO:0000256" key="6">
    <source>
        <dbReference type="ARBA" id="ARBA00022475"/>
    </source>
</evidence>
<dbReference type="EMBL" id="LK391969">
    <property type="protein sequence ID" value="CEF26739.1"/>
    <property type="molecule type" value="Genomic_DNA"/>
</dbReference>
<dbReference type="RefSeq" id="WP_044499323.1">
    <property type="nucleotide sequence ID" value="NZ_LK391969.1"/>
</dbReference>
<evidence type="ECO:0000256" key="8">
    <source>
        <dbReference type="ARBA" id="ARBA00022781"/>
    </source>
</evidence>
<evidence type="ECO:0000256" key="3">
    <source>
        <dbReference type="ARBA" id="ARBA00007681"/>
    </source>
</evidence>
<dbReference type="GO" id="GO:0042777">
    <property type="term" value="P:proton motive force-driven plasma membrane ATP synthesis"/>
    <property type="evidence" value="ECO:0007669"/>
    <property type="project" value="UniProtKB-UniRule"/>
</dbReference>
<keyword evidence="12 16" id="KW-0066">ATP synthesis</keyword>
<evidence type="ECO:0000256" key="13">
    <source>
        <dbReference type="ARBA" id="ARBA00031066"/>
    </source>
</evidence>
<evidence type="ECO:0000256" key="14">
    <source>
        <dbReference type="ARBA" id="ARBA00071828"/>
    </source>
</evidence>
<comment type="similarity">
    <text evidence="3 16">Belongs to the ATPase gamma chain family.</text>
</comment>
<dbReference type="GO" id="GO:0046933">
    <property type="term" value="F:proton-transporting ATP synthase activity, rotational mechanism"/>
    <property type="evidence" value="ECO:0007669"/>
    <property type="project" value="UniProtKB-UniRule"/>
</dbReference>
<keyword evidence="5 16" id="KW-0813">Transport</keyword>
<evidence type="ECO:0000256" key="15">
    <source>
        <dbReference type="ARBA" id="ARBA00076789"/>
    </source>
</evidence>
<sequence length="286" mass="31756">MAGAKEIRGKISSIKSTQKITSAMEKVAVSKMRKAQQRMATSRPYAERIRQVIGHLANANPEYRHPFMQEREVKRVGYIVVSTDRGLCGGLNTNLFKSLVTHMKEWRDRNVETELCVIGSKGAAFFRSYGGNVVAAISNLGEQPALNDLIGSVKVMLDGYHEGRIDRLYLVSNEFVNTMVQKPKVEQMIPLVPSDASELQERWDYVYEPDAQALLDGLLKRYIESQVYQAVVENSASEQAARMIAMKNATDNAGDIIDSLQLIYNKARQAAITQEISEIVGGAAAV</sequence>
<evidence type="ECO:0000256" key="11">
    <source>
        <dbReference type="ARBA" id="ARBA00023196"/>
    </source>
</evidence>
<accession>A0A078MBC3</accession>
<dbReference type="PANTHER" id="PTHR11693">
    <property type="entry name" value="ATP SYNTHASE GAMMA CHAIN"/>
    <property type="match status" value="1"/>
</dbReference>
<evidence type="ECO:0000256" key="9">
    <source>
        <dbReference type="ARBA" id="ARBA00023065"/>
    </source>
</evidence>
<keyword evidence="8 16" id="KW-0375">Hydrogen ion transport</keyword>
<dbReference type="PROSITE" id="PS00153">
    <property type="entry name" value="ATPASE_GAMMA"/>
    <property type="match status" value="1"/>
</dbReference>
<dbReference type="Gene3D" id="3.40.1380.10">
    <property type="match status" value="1"/>
</dbReference>
<protein>
    <recommendedName>
        <fullName evidence="14 16">ATP synthase gamma chain</fullName>
    </recommendedName>
    <alternativeName>
        <fullName evidence="15 16">ATP synthase F1 sector gamma subunit</fullName>
    </alternativeName>
    <alternativeName>
        <fullName evidence="13 16">F-ATPase gamma subunit</fullName>
    </alternativeName>
</protein>
<evidence type="ECO:0000256" key="1">
    <source>
        <dbReference type="ARBA" id="ARBA00003456"/>
    </source>
</evidence>
<dbReference type="InterPro" id="IPR023632">
    <property type="entry name" value="ATP_synth_F1_gsu_CS"/>
</dbReference>
<dbReference type="PATRIC" id="fig|1461581.3.peg.1650"/>
<keyword evidence="10 16" id="KW-0472">Membrane</keyword>
<dbReference type="FunFam" id="3.40.1380.10:FF:000001">
    <property type="entry name" value="ATP synthase gamma chain"/>
    <property type="match status" value="1"/>
</dbReference>
<evidence type="ECO:0000256" key="7">
    <source>
        <dbReference type="ARBA" id="ARBA00022519"/>
    </source>
</evidence>
<dbReference type="FunFam" id="1.10.287.80:FF:000005">
    <property type="entry name" value="ATP synthase gamma chain"/>
    <property type="match status" value="1"/>
</dbReference>
<keyword evidence="6 16" id="KW-1003">Cell membrane</keyword>
<dbReference type="NCBIfam" id="NF004144">
    <property type="entry name" value="PRK05621.1-1"/>
    <property type="match status" value="1"/>
</dbReference>
<evidence type="ECO:0000256" key="16">
    <source>
        <dbReference type="HAMAP-Rule" id="MF_00815"/>
    </source>
</evidence>
<evidence type="ECO:0000313" key="17">
    <source>
        <dbReference type="EMBL" id="CEA04668.1"/>
    </source>
</evidence>
<dbReference type="InterPro" id="IPR035968">
    <property type="entry name" value="ATP_synth_F1_ATPase_gsu"/>
</dbReference>
<dbReference type="Pfam" id="PF00231">
    <property type="entry name" value="ATP-synt"/>
    <property type="match status" value="1"/>
</dbReference>
<dbReference type="GO" id="GO:0005524">
    <property type="term" value="F:ATP binding"/>
    <property type="evidence" value="ECO:0007669"/>
    <property type="project" value="UniProtKB-UniRule"/>
</dbReference>
<keyword evidence="7" id="KW-0997">Cell inner membrane</keyword>
<comment type="subunit">
    <text evidence="4 16">F-type ATPases have 2 components, CF(1) - the catalytic core - and CF(0) - the membrane proton channel. CF(1) has five subunits: alpha(3), beta(3), gamma(1), delta(1), epsilon(1). CF(0) has three main subunits: a, b and c.</text>
</comment>
<dbReference type="AlphaFoldDB" id="A0A078MBC3"/>
<comment type="function">
    <text evidence="1 16">Produces ATP from ADP in the presence of a proton gradient across the membrane. The gamma chain is believed to be important in regulating ATPase activity and the flow of protons through the CF(0) complex.</text>
</comment>
<keyword evidence="11 16" id="KW-0139">CF(1)</keyword>
<dbReference type="OrthoDB" id="9812769at2"/>
<evidence type="ECO:0000256" key="4">
    <source>
        <dbReference type="ARBA" id="ARBA00011648"/>
    </source>
</evidence>
<gene>
    <name evidence="16 17" type="primary">atpG</name>
    <name evidence="17" type="ORF">BN1049_01672</name>
</gene>
<reference evidence="17" key="1">
    <citation type="submission" date="2014-07" db="EMBL/GenBank/DDBJ databases">
        <authorList>
            <person name="Urmite Genomes Urmite Genomes"/>
        </authorList>
    </citation>
    <scope>NUCLEOTIDE SEQUENCE</scope>
    <source>
        <strain evidence="17">12M76_air</strain>
    </source>
</reference>
<evidence type="ECO:0000256" key="12">
    <source>
        <dbReference type="ARBA" id="ARBA00023310"/>
    </source>
</evidence>
<dbReference type="CDD" id="cd12151">
    <property type="entry name" value="F1-ATPase_gamma"/>
    <property type="match status" value="1"/>
</dbReference>
<organism evidence="17">
    <name type="scientific">Pseudomonas saudimassiliensis</name>
    <dbReference type="NCBI Taxonomy" id="1461581"/>
    <lineage>
        <taxon>Bacteria</taxon>
        <taxon>Pseudomonadati</taxon>
        <taxon>Pseudomonadota</taxon>
        <taxon>Gammaproteobacteria</taxon>
        <taxon>Pseudomonadales</taxon>
        <taxon>Pseudomonadaceae</taxon>
        <taxon>Pseudomonas</taxon>
    </lineage>
</organism>
<dbReference type="PANTHER" id="PTHR11693:SF22">
    <property type="entry name" value="ATP SYNTHASE SUBUNIT GAMMA, MITOCHONDRIAL"/>
    <property type="match status" value="1"/>
</dbReference>
<name>A0A078MBC3_9PSED</name>
<dbReference type="HAMAP" id="MF_00815">
    <property type="entry name" value="ATP_synth_gamma_bact"/>
    <property type="match status" value="1"/>
</dbReference>
<dbReference type="Gene3D" id="1.10.287.80">
    <property type="entry name" value="ATP synthase, gamma subunit, helix hairpin domain"/>
    <property type="match status" value="1"/>
</dbReference>
<dbReference type="PRINTS" id="PR00126">
    <property type="entry name" value="ATPASEGAMMA"/>
</dbReference>
<dbReference type="EMBL" id="LM997413">
    <property type="protein sequence ID" value="CEA04668.1"/>
    <property type="molecule type" value="Genomic_DNA"/>
</dbReference>